<dbReference type="InterPro" id="IPR016047">
    <property type="entry name" value="M23ase_b-sheet_dom"/>
</dbReference>
<feature type="signal peptide" evidence="4">
    <location>
        <begin position="1"/>
        <end position="24"/>
    </location>
</feature>
<name>A0ABN1KSR1_CLOSU</name>
<keyword evidence="1 4" id="KW-0732">Signal</keyword>
<dbReference type="Pfam" id="PF24568">
    <property type="entry name" value="CC_PcsB"/>
    <property type="match status" value="1"/>
</dbReference>
<dbReference type="PANTHER" id="PTHR21666">
    <property type="entry name" value="PEPTIDASE-RELATED"/>
    <property type="match status" value="1"/>
</dbReference>
<organism evidence="7 8">
    <name type="scientific">Clostridium subterminale</name>
    <dbReference type="NCBI Taxonomy" id="1550"/>
    <lineage>
        <taxon>Bacteria</taxon>
        <taxon>Bacillati</taxon>
        <taxon>Bacillota</taxon>
        <taxon>Clostridia</taxon>
        <taxon>Eubacteriales</taxon>
        <taxon>Clostridiaceae</taxon>
        <taxon>Clostridium</taxon>
    </lineage>
</organism>
<dbReference type="Gene3D" id="2.70.70.10">
    <property type="entry name" value="Glucose Permease (Domain IIA)"/>
    <property type="match status" value="1"/>
</dbReference>
<keyword evidence="2" id="KW-0175">Coiled coil</keyword>
<keyword evidence="8" id="KW-1185">Reference proteome</keyword>
<evidence type="ECO:0000256" key="2">
    <source>
        <dbReference type="SAM" id="Coils"/>
    </source>
</evidence>
<evidence type="ECO:0000313" key="8">
    <source>
        <dbReference type="Proteomes" id="UP001501047"/>
    </source>
</evidence>
<feature type="domain" description="Peptidoglycan hydrolase PcsB coiled-coil" evidence="6">
    <location>
        <begin position="98"/>
        <end position="169"/>
    </location>
</feature>
<dbReference type="CDD" id="cd12797">
    <property type="entry name" value="M23_peptidase"/>
    <property type="match status" value="1"/>
</dbReference>
<dbReference type="RefSeq" id="WP_343826855.1">
    <property type="nucleotide sequence ID" value="NZ_BAAACI010000006.1"/>
</dbReference>
<accession>A0ABN1KSR1</accession>
<evidence type="ECO:0000313" key="7">
    <source>
        <dbReference type="EMBL" id="GAA0775029.1"/>
    </source>
</evidence>
<evidence type="ECO:0000256" key="3">
    <source>
        <dbReference type="SAM" id="MobiDB-lite"/>
    </source>
</evidence>
<dbReference type="Gene3D" id="6.10.250.3150">
    <property type="match status" value="1"/>
</dbReference>
<dbReference type="EMBL" id="BAAACI010000006">
    <property type="protein sequence ID" value="GAA0775029.1"/>
    <property type="molecule type" value="Genomic_DNA"/>
</dbReference>
<comment type="caution">
    <text evidence="7">The sequence shown here is derived from an EMBL/GenBank/DDBJ whole genome shotgun (WGS) entry which is preliminary data.</text>
</comment>
<dbReference type="InterPro" id="IPR011055">
    <property type="entry name" value="Dup_hybrid_motif"/>
</dbReference>
<feature type="region of interest" description="Disordered" evidence="3">
    <location>
        <begin position="242"/>
        <end position="262"/>
    </location>
</feature>
<evidence type="ECO:0000256" key="4">
    <source>
        <dbReference type="SAM" id="SignalP"/>
    </source>
</evidence>
<feature type="coiled-coil region" evidence="2">
    <location>
        <begin position="34"/>
        <end position="110"/>
    </location>
</feature>
<dbReference type="InterPro" id="IPR050570">
    <property type="entry name" value="Cell_wall_metabolism_enzyme"/>
</dbReference>
<dbReference type="InterPro" id="IPR057309">
    <property type="entry name" value="PcsB_CC"/>
</dbReference>
<reference evidence="7 8" key="1">
    <citation type="journal article" date="2019" name="Int. J. Syst. Evol. Microbiol.">
        <title>The Global Catalogue of Microorganisms (GCM) 10K type strain sequencing project: providing services to taxonomists for standard genome sequencing and annotation.</title>
        <authorList>
            <consortium name="The Broad Institute Genomics Platform"/>
            <consortium name="The Broad Institute Genome Sequencing Center for Infectious Disease"/>
            <person name="Wu L."/>
            <person name="Ma J."/>
        </authorList>
    </citation>
    <scope>NUCLEOTIDE SEQUENCE [LARGE SCALE GENOMIC DNA]</scope>
    <source>
        <strain evidence="7 8">JCM 1417</strain>
    </source>
</reference>
<dbReference type="Pfam" id="PF01551">
    <property type="entry name" value="Peptidase_M23"/>
    <property type="match status" value="1"/>
</dbReference>
<protein>
    <submittedName>
        <fullName evidence="7">M23 family metallopeptidase</fullName>
    </submittedName>
</protein>
<sequence length="391" mass="43338">MNKKIKLIISVMICTNLVATSAMADEIGDKKQQSNSIEEEIGSSKEKIKELEKNKEDVLQDMVDLNEEINALDNEIYKLKLDMDKATTKIGDLNEKAKKLEKDLEDNKDIMYKRMKTLYKNQGQGYIEALFESKGLSDFFNRLEMVKTILDFDKGVLSDFANSQKELQETLQVASREKEALQQNMAIKESKSKEIDSKKNEKSVMMDKIEEDIDVQEKMIAQKESEFQEIVAIINDMEEAYKRPSRGASTNSQGGQVSSNGEISSITGNIAYPITSGYGWRTNPISGKEEFQAAVDIGAPQGAGVHSLMDGTVAYSGWMNGYGNVVVINHGSISSLYAHNSQLLVSAGDSVKGGQQISLVGTTGYSTGPHIHFEVTNASGEKIDPTPYYIY</sequence>
<feature type="coiled-coil region" evidence="2">
    <location>
        <begin position="164"/>
        <end position="226"/>
    </location>
</feature>
<feature type="compositionally biased region" description="Polar residues" evidence="3">
    <location>
        <begin position="247"/>
        <end position="262"/>
    </location>
</feature>
<feature type="chain" id="PRO_5047438761" evidence="4">
    <location>
        <begin position="25"/>
        <end position="391"/>
    </location>
</feature>
<evidence type="ECO:0000256" key="1">
    <source>
        <dbReference type="ARBA" id="ARBA00022729"/>
    </source>
</evidence>
<dbReference type="PANTHER" id="PTHR21666:SF270">
    <property type="entry name" value="MUREIN HYDROLASE ACTIVATOR ENVC"/>
    <property type="match status" value="1"/>
</dbReference>
<evidence type="ECO:0000259" key="5">
    <source>
        <dbReference type="Pfam" id="PF01551"/>
    </source>
</evidence>
<evidence type="ECO:0000259" key="6">
    <source>
        <dbReference type="Pfam" id="PF24568"/>
    </source>
</evidence>
<dbReference type="Proteomes" id="UP001501047">
    <property type="component" value="Unassembled WGS sequence"/>
</dbReference>
<dbReference type="SUPFAM" id="SSF51261">
    <property type="entry name" value="Duplicated hybrid motif"/>
    <property type="match status" value="1"/>
</dbReference>
<feature type="domain" description="M23ase beta-sheet core" evidence="5">
    <location>
        <begin position="291"/>
        <end position="385"/>
    </location>
</feature>
<gene>
    <name evidence="7" type="ORF">GCM10008908_25890</name>
</gene>
<proteinExistence type="predicted"/>